<dbReference type="EMBL" id="CP123443">
    <property type="protein sequence ID" value="WGK68118.1"/>
    <property type="molecule type" value="Genomic_DNA"/>
</dbReference>
<keyword evidence="3" id="KW-1185">Reference proteome</keyword>
<proteinExistence type="inferred from homology"/>
<keyword evidence="2" id="KW-0418">Kinase</keyword>
<protein>
    <submittedName>
        <fullName evidence="2">Fructosamine kinase family protein</fullName>
    </submittedName>
</protein>
<dbReference type="Pfam" id="PF03881">
    <property type="entry name" value="Fructosamin_kin"/>
    <property type="match status" value="1"/>
</dbReference>
<evidence type="ECO:0000313" key="2">
    <source>
        <dbReference type="EMBL" id="WGK68118.1"/>
    </source>
</evidence>
<dbReference type="Gene3D" id="3.90.1200.10">
    <property type="match status" value="1"/>
</dbReference>
<dbReference type="RefSeq" id="WP_326926284.1">
    <property type="nucleotide sequence ID" value="NZ_CP123443.1"/>
</dbReference>
<dbReference type="InterPro" id="IPR011009">
    <property type="entry name" value="Kinase-like_dom_sf"/>
</dbReference>
<dbReference type="PANTHER" id="PTHR12149">
    <property type="entry name" value="FRUCTOSAMINE 3 KINASE-RELATED PROTEIN"/>
    <property type="match status" value="1"/>
</dbReference>
<dbReference type="GO" id="GO:0016301">
    <property type="term" value="F:kinase activity"/>
    <property type="evidence" value="ECO:0007669"/>
    <property type="project" value="UniProtKB-KW"/>
</dbReference>
<dbReference type="InterPro" id="IPR016477">
    <property type="entry name" value="Fructo-/Ketosamine-3-kinase"/>
</dbReference>
<gene>
    <name evidence="2" type="ORF">P0082_06435</name>
</gene>
<organism evidence="2 3">
    <name type="scientific">Candidatus Haliotispira prima</name>
    <dbReference type="NCBI Taxonomy" id="3034016"/>
    <lineage>
        <taxon>Bacteria</taxon>
        <taxon>Pseudomonadati</taxon>
        <taxon>Spirochaetota</taxon>
        <taxon>Spirochaetia</taxon>
        <taxon>Spirochaetales</taxon>
        <taxon>Spirochaetaceae</taxon>
        <taxon>Candidatus Haliotispira</taxon>
    </lineage>
</organism>
<evidence type="ECO:0000256" key="1">
    <source>
        <dbReference type="ARBA" id="ARBA00009460"/>
    </source>
</evidence>
<keyword evidence="2" id="KW-0808">Transferase</keyword>
<accession>A0ABY8MDY7</accession>
<name>A0ABY8MDY7_9SPIO</name>
<reference evidence="2 3" key="1">
    <citation type="submission" date="2023-04" db="EMBL/GenBank/DDBJ databases">
        <title>Spirochaete genome identified in red abalone sample constitutes a novel genus.</title>
        <authorList>
            <person name="Sharma S.P."/>
            <person name="Purcell C.M."/>
            <person name="Hyde J.R."/>
            <person name="Severin A.J."/>
        </authorList>
    </citation>
    <scope>NUCLEOTIDE SEQUENCE [LARGE SCALE GENOMIC DNA]</scope>
    <source>
        <strain evidence="2 3">SP-2023</strain>
    </source>
</reference>
<dbReference type="Proteomes" id="UP001228690">
    <property type="component" value="Chromosome"/>
</dbReference>
<comment type="similarity">
    <text evidence="1">Belongs to the fructosamine kinase family.</text>
</comment>
<dbReference type="PANTHER" id="PTHR12149:SF8">
    <property type="entry name" value="PROTEIN-RIBULOSAMINE 3-KINASE"/>
    <property type="match status" value="1"/>
</dbReference>
<dbReference type="SUPFAM" id="SSF56112">
    <property type="entry name" value="Protein kinase-like (PK-like)"/>
    <property type="match status" value="1"/>
</dbReference>
<sequence length="368" mass="41683">MDFGDLRKNTVLQTALAFWQPQAANAGQMLDILLEPLSGGDCSEVYLLQSKTGAFPPVCLKVARDSGRVPLPESPCLGQLRTEALSLRAMASVPVPDGHFVPEPLCWRQDKDVQVLLLEYMALCGPRPHSYVDSRGLAQLLHRLHFAPPSLRTGGLWNETSNRIFDLTEEQSAKLRAGQEKLLTGQWLGFFCNNFIGMTGQQNLPKTGFFRASEWPDFFDQFRLRPLLEACARKGLLGKREQGAGENLCRHLGELLPRLERASLLHGDLWSGNVLWWGERGDRKPKACPILIDPACYYGHHEVDLAMTKMFGGFSIDFYREYYSLQAADPGWEQRFEIYNLYHWLNHLLMFGHSYLGAVRRVLSPFSL</sequence>
<evidence type="ECO:0000313" key="3">
    <source>
        <dbReference type="Proteomes" id="UP001228690"/>
    </source>
</evidence>